<keyword evidence="4" id="KW-0548">Nucleotidyltransferase</keyword>
<sequence>MIPKKIAKIDFALMGPKEVRKLSATKVITADTYDDDGFPIPMGLMDLHMGVIEPGLRCKTSGRKMDEDPGHFGHIDLAMPVIHAGYSKTMKDILNATHPSSGRLMLTPDRIEHYNDQIQKLVDSESGTTVAIGGISRRAVREAVKAKTCPHCGEVKIKVTLDKPTTFREEGRKLTPKEIRSRMEKIPDSDLLCLGFNPKITRPENM</sequence>
<gene>
    <name evidence="7" type="ORF">METZ01_LOCUS139640</name>
</gene>
<evidence type="ECO:0000259" key="6">
    <source>
        <dbReference type="Pfam" id="PF04997"/>
    </source>
</evidence>
<dbReference type="PANTHER" id="PTHR19376:SF32">
    <property type="entry name" value="DNA-DIRECTED RNA POLYMERASE III SUBUNIT RPC1"/>
    <property type="match status" value="1"/>
</dbReference>
<keyword evidence="5" id="KW-0804">Transcription</keyword>
<dbReference type="InterPro" id="IPR007080">
    <property type="entry name" value="RNA_pol_Rpb1_1"/>
</dbReference>
<dbReference type="Gene3D" id="4.10.860.120">
    <property type="entry name" value="RNA polymerase II, clamp domain"/>
    <property type="match status" value="1"/>
</dbReference>
<evidence type="ECO:0000256" key="1">
    <source>
        <dbReference type="ARBA" id="ARBA00012418"/>
    </source>
</evidence>
<name>A0A381ZBX5_9ZZZZ</name>
<feature type="domain" description="RNA polymerase Rpb1" evidence="6">
    <location>
        <begin position="4"/>
        <end position="206"/>
    </location>
</feature>
<keyword evidence="2" id="KW-0240">DNA-directed RNA polymerase</keyword>
<proteinExistence type="predicted"/>
<dbReference type="PANTHER" id="PTHR19376">
    <property type="entry name" value="DNA-DIRECTED RNA POLYMERASE"/>
    <property type="match status" value="1"/>
</dbReference>
<dbReference type="GO" id="GO:0003677">
    <property type="term" value="F:DNA binding"/>
    <property type="evidence" value="ECO:0007669"/>
    <property type="project" value="InterPro"/>
</dbReference>
<dbReference type="InterPro" id="IPR044893">
    <property type="entry name" value="RNA_pol_Rpb1_clamp_domain"/>
</dbReference>
<dbReference type="SUPFAM" id="SSF64484">
    <property type="entry name" value="beta and beta-prime subunits of DNA dependent RNA-polymerase"/>
    <property type="match status" value="1"/>
</dbReference>
<evidence type="ECO:0000256" key="5">
    <source>
        <dbReference type="ARBA" id="ARBA00023163"/>
    </source>
</evidence>
<feature type="non-terminal residue" evidence="7">
    <location>
        <position position="206"/>
    </location>
</feature>
<evidence type="ECO:0000256" key="4">
    <source>
        <dbReference type="ARBA" id="ARBA00022695"/>
    </source>
</evidence>
<dbReference type="AlphaFoldDB" id="A0A381ZBX5"/>
<keyword evidence="3" id="KW-0808">Transferase</keyword>
<accession>A0A381ZBX5</accession>
<dbReference type="EC" id="2.7.7.6" evidence="1"/>
<feature type="non-terminal residue" evidence="7">
    <location>
        <position position="1"/>
    </location>
</feature>
<dbReference type="EMBL" id="UINC01020735">
    <property type="protein sequence ID" value="SVA86786.1"/>
    <property type="molecule type" value="Genomic_DNA"/>
</dbReference>
<dbReference type="GO" id="GO:0006351">
    <property type="term" value="P:DNA-templated transcription"/>
    <property type="evidence" value="ECO:0007669"/>
    <property type="project" value="InterPro"/>
</dbReference>
<protein>
    <recommendedName>
        <fullName evidence="1">DNA-directed RNA polymerase</fullName>
        <ecNumber evidence="1">2.7.7.6</ecNumber>
    </recommendedName>
</protein>
<dbReference type="InterPro" id="IPR045867">
    <property type="entry name" value="DNA-dir_RpoC_beta_prime"/>
</dbReference>
<dbReference type="GO" id="GO:0003899">
    <property type="term" value="F:DNA-directed RNA polymerase activity"/>
    <property type="evidence" value="ECO:0007669"/>
    <property type="project" value="UniProtKB-EC"/>
</dbReference>
<evidence type="ECO:0000313" key="7">
    <source>
        <dbReference type="EMBL" id="SVA86786.1"/>
    </source>
</evidence>
<dbReference type="Pfam" id="PF04997">
    <property type="entry name" value="RNA_pol_Rpb1_1"/>
    <property type="match status" value="1"/>
</dbReference>
<reference evidence="7" key="1">
    <citation type="submission" date="2018-05" db="EMBL/GenBank/DDBJ databases">
        <authorList>
            <person name="Lanie J.A."/>
            <person name="Ng W.-L."/>
            <person name="Kazmierczak K.M."/>
            <person name="Andrzejewski T.M."/>
            <person name="Davidsen T.M."/>
            <person name="Wayne K.J."/>
            <person name="Tettelin H."/>
            <person name="Glass J.I."/>
            <person name="Rusch D."/>
            <person name="Podicherti R."/>
            <person name="Tsui H.-C.T."/>
            <person name="Winkler M.E."/>
        </authorList>
    </citation>
    <scope>NUCLEOTIDE SEQUENCE</scope>
</reference>
<evidence type="ECO:0000256" key="3">
    <source>
        <dbReference type="ARBA" id="ARBA00022679"/>
    </source>
</evidence>
<organism evidence="7">
    <name type="scientific">marine metagenome</name>
    <dbReference type="NCBI Taxonomy" id="408172"/>
    <lineage>
        <taxon>unclassified sequences</taxon>
        <taxon>metagenomes</taxon>
        <taxon>ecological metagenomes</taxon>
    </lineage>
</organism>
<evidence type="ECO:0000256" key="2">
    <source>
        <dbReference type="ARBA" id="ARBA00022478"/>
    </source>
</evidence>
<dbReference type="GO" id="GO:0000428">
    <property type="term" value="C:DNA-directed RNA polymerase complex"/>
    <property type="evidence" value="ECO:0007669"/>
    <property type="project" value="UniProtKB-KW"/>
</dbReference>